<reference evidence="1" key="1">
    <citation type="journal article" date="2014" name="Front. Microbiol.">
        <title>High frequency of phylogenetically diverse reductive dehalogenase-homologous genes in deep subseafloor sedimentary metagenomes.</title>
        <authorList>
            <person name="Kawai M."/>
            <person name="Futagami T."/>
            <person name="Toyoda A."/>
            <person name="Takaki Y."/>
            <person name="Nishi S."/>
            <person name="Hori S."/>
            <person name="Arai W."/>
            <person name="Tsubouchi T."/>
            <person name="Morono Y."/>
            <person name="Uchiyama I."/>
            <person name="Ito T."/>
            <person name="Fujiyama A."/>
            <person name="Inagaki F."/>
            <person name="Takami H."/>
        </authorList>
    </citation>
    <scope>NUCLEOTIDE SEQUENCE</scope>
    <source>
        <strain evidence="1">Expedition CK06-06</strain>
    </source>
</reference>
<comment type="caution">
    <text evidence="1">The sequence shown here is derived from an EMBL/GenBank/DDBJ whole genome shotgun (WGS) entry which is preliminary data.</text>
</comment>
<evidence type="ECO:0000313" key="1">
    <source>
        <dbReference type="EMBL" id="GAG91703.1"/>
    </source>
</evidence>
<proteinExistence type="predicted"/>
<name>X1C5M2_9ZZZZ</name>
<sequence length="63" mass="7729">NKEEEKLREKFRVYTETILQAINGMLEETPTKSINKKKLQKKITDTMWRYFRAEMLKVEMFSR</sequence>
<protein>
    <submittedName>
        <fullName evidence="1">Uncharacterized protein</fullName>
    </submittedName>
</protein>
<organism evidence="1">
    <name type="scientific">marine sediment metagenome</name>
    <dbReference type="NCBI Taxonomy" id="412755"/>
    <lineage>
        <taxon>unclassified sequences</taxon>
        <taxon>metagenomes</taxon>
        <taxon>ecological metagenomes</taxon>
    </lineage>
</organism>
<gene>
    <name evidence="1" type="ORF">S01H4_44478</name>
</gene>
<accession>X1C5M2</accession>
<dbReference type="AlphaFoldDB" id="X1C5M2"/>
<feature type="non-terminal residue" evidence="1">
    <location>
        <position position="1"/>
    </location>
</feature>
<dbReference type="EMBL" id="BART01024667">
    <property type="protein sequence ID" value="GAG91703.1"/>
    <property type="molecule type" value="Genomic_DNA"/>
</dbReference>